<organism evidence="1 2">
    <name type="scientific">Paenibacillus terrae (strain HPL-003)</name>
    <dbReference type="NCBI Taxonomy" id="985665"/>
    <lineage>
        <taxon>Bacteria</taxon>
        <taxon>Bacillati</taxon>
        <taxon>Bacillota</taxon>
        <taxon>Bacilli</taxon>
        <taxon>Bacillales</taxon>
        <taxon>Paenibacillaceae</taxon>
        <taxon>Paenibacillus</taxon>
    </lineage>
</organism>
<name>G7VW84_PAETH</name>
<sequence>MALVPQIVNGQAKIQECLQLINLQAILLTNRRRG</sequence>
<reference evidence="1 2" key="3">
    <citation type="journal article" date="2012" name="J. Bacteriol.">
        <title>Genome Sequence of Paenibacillus terrae HPL-003, a Xylanase-Producing Bacterium Isolated from Soil Found in Forest Residue.</title>
        <authorList>
            <person name="Shin S.H."/>
            <person name="Kim S."/>
            <person name="Kim J.Y."/>
            <person name="Song H.Y."/>
            <person name="Cho S.J."/>
            <person name="Kim D.R."/>
            <person name="Lee K.I."/>
            <person name="Lim H.K."/>
            <person name="Park N.J."/>
            <person name="Hwang I.T."/>
            <person name="Yang K.S."/>
        </authorList>
    </citation>
    <scope>NUCLEOTIDE SEQUENCE [LARGE SCALE GENOMIC DNA]</scope>
    <source>
        <strain evidence="1 2">HPL-003</strain>
    </source>
</reference>
<dbReference type="HOGENOM" id="CLU_3374977_0_0_9"/>
<accession>G7VW84</accession>
<gene>
    <name evidence="1" type="ordered locus">HPL003_10620</name>
</gene>
<evidence type="ECO:0000313" key="2">
    <source>
        <dbReference type="Proteomes" id="UP000005876"/>
    </source>
</evidence>
<dbReference type="KEGG" id="pta:HPL003_10620"/>
<dbReference type="Proteomes" id="UP000005876">
    <property type="component" value="Chromosome"/>
</dbReference>
<dbReference type="AlphaFoldDB" id="G7VW84"/>
<dbReference type="EMBL" id="CP003107">
    <property type="protein sequence ID" value="AET58885.1"/>
    <property type="molecule type" value="Genomic_DNA"/>
</dbReference>
<evidence type="ECO:0000313" key="1">
    <source>
        <dbReference type="EMBL" id="AET58885.1"/>
    </source>
</evidence>
<reference evidence="2" key="1">
    <citation type="submission" date="2011-11" db="EMBL/GenBank/DDBJ databases">
        <title>Complete sequence of Paenibacillus terrae HPL-003.</title>
        <authorList>
            <person name="Shin S.H."/>
            <person name="Kim S."/>
            <person name="Kim J.Y."/>
        </authorList>
    </citation>
    <scope>NUCLEOTIDE SEQUENCE [LARGE SCALE GENOMIC DNA]</scope>
    <source>
        <strain evidence="2">HPL-003</strain>
    </source>
</reference>
<reference key="2">
    <citation type="submission" date="2011-11" db="EMBL/GenBank/DDBJ databases">
        <authorList>
            <person name="Shin S.H."/>
            <person name="Kim S."/>
            <person name="Kim J.Y."/>
        </authorList>
    </citation>
    <scope>NUCLEOTIDE SEQUENCE</scope>
    <source>
        <strain>HPL-003</strain>
    </source>
</reference>
<proteinExistence type="predicted"/>
<protein>
    <submittedName>
        <fullName evidence="1">Uncharacterized protein</fullName>
    </submittedName>
</protein>
<dbReference type="STRING" id="985665.HPL003_10620"/>